<dbReference type="InterPro" id="IPR051396">
    <property type="entry name" value="Bact_Antivir_Def_Nuclease"/>
</dbReference>
<dbReference type="Proteomes" id="UP001611263">
    <property type="component" value="Unassembled WGS sequence"/>
</dbReference>
<evidence type="ECO:0000313" key="3">
    <source>
        <dbReference type="Proteomes" id="UP001611263"/>
    </source>
</evidence>
<dbReference type="RefSeq" id="WP_197039760.1">
    <property type="nucleotide sequence ID" value="NZ_JBIRUQ010000025.1"/>
</dbReference>
<feature type="domain" description="OLD protein-like TOPRIM" evidence="1">
    <location>
        <begin position="352"/>
        <end position="415"/>
    </location>
</feature>
<reference evidence="2 3" key="1">
    <citation type="submission" date="2024-10" db="EMBL/GenBank/DDBJ databases">
        <title>The Natural Products Discovery Center: Release of the First 8490 Sequenced Strains for Exploring Actinobacteria Biosynthetic Diversity.</title>
        <authorList>
            <person name="Kalkreuter E."/>
            <person name="Kautsar S.A."/>
            <person name="Yang D."/>
            <person name="Bader C.D."/>
            <person name="Teijaro C.N."/>
            <person name="Fluegel L."/>
            <person name="Davis C.M."/>
            <person name="Simpson J.R."/>
            <person name="Lauterbach L."/>
            <person name="Steele A.D."/>
            <person name="Gui C."/>
            <person name="Meng S."/>
            <person name="Li G."/>
            <person name="Viehrig K."/>
            <person name="Ye F."/>
            <person name="Su P."/>
            <person name="Kiefer A.F."/>
            <person name="Nichols A."/>
            <person name="Cepeda A.J."/>
            <person name="Yan W."/>
            <person name="Fan B."/>
            <person name="Jiang Y."/>
            <person name="Adhikari A."/>
            <person name="Zheng C.-J."/>
            <person name="Schuster L."/>
            <person name="Cowan T.M."/>
            <person name="Smanski M.J."/>
            <person name="Chevrette M.G."/>
            <person name="De Carvalho L.P.S."/>
            <person name="Shen B."/>
        </authorList>
    </citation>
    <scope>NUCLEOTIDE SEQUENCE [LARGE SCALE GENOMIC DNA]</scope>
    <source>
        <strain evidence="2 3">NPDC020568</strain>
    </source>
</reference>
<dbReference type="PANTHER" id="PTHR43581">
    <property type="entry name" value="ATP/GTP PHOSPHATASE"/>
    <property type="match status" value="1"/>
</dbReference>
<proteinExistence type="predicted"/>
<dbReference type="InterPro" id="IPR034139">
    <property type="entry name" value="TOPRIM_OLD"/>
</dbReference>
<keyword evidence="3" id="KW-1185">Reference proteome</keyword>
<name>A0ABW7TX34_9NOCA</name>
<dbReference type="CDD" id="cd01026">
    <property type="entry name" value="TOPRIM_OLD"/>
    <property type="match status" value="1"/>
</dbReference>
<dbReference type="PANTHER" id="PTHR43581:SF4">
    <property type="entry name" value="ATP_GTP PHOSPHATASE"/>
    <property type="match status" value="1"/>
</dbReference>
<evidence type="ECO:0000313" key="2">
    <source>
        <dbReference type="EMBL" id="MFI1465600.1"/>
    </source>
</evidence>
<gene>
    <name evidence="2" type="ORF">ACH4WX_33260</name>
</gene>
<organism evidence="2 3">
    <name type="scientific">Nocardia carnea</name>
    <dbReference type="NCBI Taxonomy" id="37328"/>
    <lineage>
        <taxon>Bacteria</taxon>
        <taxon>Bacillati</taxon>
        <taxon>Actinomycetota</taxon>
        <taxon>Actinomycetes</taxon>
        <taxon>Mycobacteriales</taxon>
        <taxon>Nocardiaceae</taxon>
        <taxon>Nocardia</taxon>
    </lineage>
</organism>
<comment type="caution">
    <text evidence="2">The sequence shown here is derived from an EMBL/GenBank/DDBJ whole genome shotgun (WGS) entry which is preliminary data.</text>
</comment>
<sequence length="582" mass="64975">MQPEDFHVPTSVDPDLDDNELWIEVDIEFEEAADEDGAHPSVPPFFTHMALEASDDPPRVRIRLTAALDADGYIDEKVEYITQVGVDGEPTRRSDMSRHDRAAVEVHYLPARRDPVDHIAYTTASLLGRMLRAADWTSERAELARLTDEISTSMANNAAVTDIGVEIQEAWAGLHKGAFFKDPAIAFGRGEIEGVLRQLTVTFTLGPTGDRVGFERLSDGQKSLLYISLVLAWQGIARQVLDGEETAFDPNKLRPPVHVVIALEEPENSLAPQYLGRIVRQLREACDKEDVQGVVATHAPVLLHRVEPEDIRFLRLAPDRTTTVRTIVMPADTDEAAKYVREAVLAYPELYFSRLVVLGEGDSEQIVLPRVLAAAGIAEDDASVCVVPLGGRHVNHFWRLLEHLEIPYVTLLDLDCGRYQGGWGRISYAAKQLNKVRPGTIKDANLAKIPAWNEDRAFPRFSDKSWLLALEKRGGVFFSYPLDLDLMLLEAYSDAYDVETATPTEATNEAVLGKARANVDRLDDAQLELFDEYQKQFKQGSKPASHIAAMAELTDRELLEDLPEPLQRLVDTVQERLESIPE</sequence>
<protein>
    <submittedName>
        <fullName evidence="2">ATP-dependent nuclease</fullName>
    </submittedName>
</protein>
<dbReference type="SUPFAM" id="SSF52540">
    <property type="entry name" value="P-loop containing nucleoside triphosphate hydrolases"/>
    <property type="match status" value="1"/>
</dbReference>
<accession>A0ABW7TX34</accession>
<dbReference type="EMBL" id="JBIRUQ010000025">
    <property type="protein sequence ID" value="MFI1465600.1"/>
    <property type="molecule type" value="Genomic_DNA"/>
</dbReference>
<dbReference type="InterPro" id="IPR027417">
    <property type="entry name" value="P-loop_NTPase"/>
</dbReference>
<evidence type="ECO:0000259" key="1">
    <source>
        <dbReference type="Pfam" id="PF20469"/>
    </source>
</evidence>
<dbReference type="Gene3D" id="3.40.50.300">
    <property type="entry name" value="P-loop containing nucleotide triphosphate hydrolases"/>
    <property type="match status" value="1"/>
</dbReference>
<dbReference type="Pfam" id="PF20469">
    <property type="entry name" value="OLD-like_TOPRIM"/>
    <property type="match status" value="1"/>
</dbReference>